<feature type="region of interest" description="Disordered" evidence="1">
    <location>
        <begin position="202"/>
        <end position="281"/>
    </location>
</feature>
<protein>
    <submittedName>
        <fullName evidence="2">Uncharacterized protein</fullName>
    </submittedName>
</protein>
<gene>
    <name evidence="2" type="ORF">X975_20033</name>
</gene>
<accession>A0A087UC83</accession>
<proteinExistence type="predicted"/>
<keyword evidence="3" id="KW-1185">Reference proteome</keyword>
<feature type="non-terminal residue" evidence="2">
    <location>
        <position position="406"/>
    </location>
</feature>
<dbReference type="EMBL" id="KK119175">
    <property type="protein sequence ID" value="KFM74972.1"/>
    <property type="molecule type" value="Genomic_DNA"/>
</dbReference>
<organism evidence="2 3">
    <name type="scientific">Stegodyphus mimosarum</name>
    <name type="common">African social velvet spider</name>
    <dbReference type="NCBI Taxonomy" id="407821"/>
    <lineage>
        <taxon>Eukaryota</taxon>
        <taxon>Metazoa</taxon>
        <taxon>Ecdysozoa</taxon>
        <taxon>Arthropoda</taxon>
        <taxon>Chelicerata</taxon>
        <taxon>Arachnida</taxon>
        <taxon>Araneae</taxon>
        <taxon>Araneomorphae</taxon>
        <taxon>Entelegynae</taxon>
        <taxon>Eresoidea</taxon>
        <taxon>Eresidae</taxon>
        <taxon>Stegodyphus</taxon>
    </lineage>
</organism>
<dbReference type="OrthoDB" id="10433197at2759"/>
<name>A0A087UC83_STEMI</name>
<dbReference type="Proteomes" id="UP000054359">
    <property type="component" value="Unassembled WGS sequence"/>
</dbReference>
<feature type="compositionally biased region" description="Polar residues" evidence="1">
    <location>
        <begin position="202"/>
        <end position="239"/>
    </location>
</feature>
<evidence type="ECO:0000256" key="1">
    <source>
        <dbReference type="SAM" id="MobiDB-lite"/>
    </source>
</evidence>
<feature type="compositionally biased region" description="Polar residues" evidence="1">
    <location>
        <begin position="262"/>
        <end position="281"/>
    </location>
</feature>
<evidence type="ECO:0000313" key="2">
    <source>
        <dbReference type="EMBL" id="KFM74972.1"/>
    </source>
</evidence>
<sequence>MYQLEAYRGIFIQSKESNEEFITACITELQPVCNSPIKRVIPNAGNGIRMYFEDEKTVNTVLSRRELVVSGQRYDMCPLVTHLTIHTVIPNTEHDVAKDLSDKMKHSLGPVLKINELPVSKEYLSVGSGNWRVSIEIPEFKAIKEFQDRRKFKKKNESNEKSIEFFYTEDGLKLSFFCPKCNKDGHISQRCKMLFKRKIKPTTNKPSVKNIRSNTSFQKDAVASTSTASTNNIRGQTSRETIEQPREACSTSMDKPSKRKSQTVQNTLSASSCSQPVITSPTRNIHSSVPVNIESQNPGRRNYVIGEIKILPNSRIEECIRKAGGTCRLSQPQLENFFNHVKGKKDVSRILKLYKKTHKISEKALKEQLTEIVGLYHISKLPETKEDKTLIKWLEGLVVIFNKKRR</sequence>
<dbReference type="AlphaFoldDB" id="A0A087UC83"/>
<reference evidence="2 3" key="1">
    <citation type="submission" date="2013-11" db="EMBL/GenBank/DDBJ databases">
        <title>Genome sequencing of Stegodyphus mimosarum.</title>
        <authorList>
            <person name="Bechsgaard J."/>
        </authorList>
    </citation>
    <scope>NUCLEOTIDE SEQUENCE [LARGE SCALE GENOMIC DNA]</scope>
</reference>
<evidence type="ECO:0000313" key="3">
    <source>
        <dbReference type="Proteomes" id="UP000054359"/>
    </source>
</evidence>